<gene>
    <name evidence="4" type="ORF">ACCAA_1070012</name>
</gene>
<dbReference type="SUPFAM" id="SSF51735">
    <property type="entry name" value="NAD(P)-binding Rossmann-fold domains"/>
    <property type="match status" value="1"/>
</dbReference>
<evidence type="ECO:0000259" key="3">
    <source>
        <dbReference type="Pfam" id="PF01370"/>
    </source>
</evidence>
<dbReference type="InterPro" id="IPR001509">
    <property type="entry name" value="Epimerase_deHydtase"/>
</dbReference>
<dbReference type="PANTHER" id="PTHR43103">
    <property type="entry name" value="NUCLEOSIDE-DIPHOSPHATE-SUGAR EPIMERASE"/>
    <property type="match status" value="1"/>
</dbReference>
<feature type="domain" description="NAD-dependent epimerase/dehydratase" evidence="3">
    <location>
        <begin position="3"/>
        <end position="228"/>
    </location>
</feature>
<accession>A0A1A8XI10</accession>
<keyword evidence="2" id="KW-0119">Carbohydrate metabolism</keyword>
<dbReference type="InterPro" id="IPR036291">
    <property type="entry name" value="NAD(P)-bd_dom_sf"/>
</dbReference>
<keyword evidence="1" id="KW-0521">NADP</keyword>
<dbReference type="Proteomes" id="UP000199169">
    <property type="component" value="Unassembled WGS sequence"/>
</dbReference>
<organism evidence="4 5">
    <name type="scientific">Candidatus Accumulibacter aalborgensis</name>
    <dbReference type="NCBI Taxonomy" id="1860102"/>
    <lineage>
        <taxon>Bacteria</taxon>
        <taxon>Pseudomonadati</taxon>
        <taxon>Pseudomonadota</taxon>
        <taxon>Betaproteobacteria</taxon>
        <taxon>Candidatus Accumulibacter</taxon>
    </lineage>
</organism>
<dbReference type="RefSeq" id="WP_186405526.1">
    <property type="nucleotide sequence ID" value="NZ_FLQX01000010.1"/>
</dbReference>
<dbReference type="PANTHER" id="PTHR43103:SF3">
    <property type="entry name" value="ADP-L-GLYCERO-D-MANNO-HEPTOSE-6-EPIMERASE"/>
    <property type="match status" value="1"/>
</dbReference>
<evidence type="ECO:0000313" key="5">
    <source>
        <dbReference type="Proteomes" id="UP000199169"/>
    </source>
</evidence>
<evidence type="ECO:0000256" key="2">
    <source>
        <dbReference type="ARBA" id="ARBA00023277"/>
    </source>
</evidence>
<evidence type="ECO:0000256" key="1">
    <source>
        <dbReference type="ARBA" id="ARBA00022857"/>
    </source>
</evidence>
<protein>
    <submittedName>
        <fullName evidence="4">NAD-dependent epimerase/dehydratase</fullName>
    </submittedName>
</protein>
<evidence type="ECO:0000313" key="4">
    <source>
        <dbReference type="EMBL" id="SBT03578.1"/>
    </source>
</evidence>
<dbReference type="Gene3D" id="3.40.50.720">
    <property type="entry name" value="NAD(P)-binding Rossmann-like Domain"/>
    <property type="match status" value="1"/>
</dbReference>
<reference evidence="4 5" key="1">
    <citation type="submission" date="2016-06" db="EMBL/GenBank/DDBJ databases">
        <authorList>
            <person name="Kjaerup R.B."/>
            <person name="Dalgaard T.S."/>
            <person name="Juul-Madsen H.R."/>
        </authorList>
    </citation>
    <scope>NUCLEOTIDE SEQUENCE [LARGE SCALE GENOMIC DNA]</scope>
    <source>
        <strain evidence="4">3</strain>
    </source>
</reference>
<name>A0A1A8XI10_9PROT</name>
<sequence>MRISVLGATSQIAKDLVLSFAAQSDHELLLFARRPAAVTQWLQAADLSGRYAVADFCAFGEGERFDIILNFVGAGNPAQIAALGASIFDVTLDYDRIALDYLRTNSRCRYVFLSSGAAYGASFDQPADASTAAVVPINSLQPQDWYAVAKLHAECRHRSLQHLQIIDVRVFNYFSHTLDMSSGSLMTDIVRAIRSQTLLQTSRDYIVRDYVHPSDFYQLVDALLAAPPANTAVDCYSKEPIDKPRILAAMQQKFGLHYAIGDHAGGPNPTGRKPHYYSLNRRAADFGYLPTLTSLQGLTMEMALLSRRPSLEGGQS</sequence>
<keyword evidence="5" id="KW-1185">Reference proteome</keyword>
<dbReference type="EMBL" id="FLQX01000010">
    <property type="protein sequence ID" value="SBT03578.1"/>
    <property type="molecule type" value="Genomic_DNA"/>
</dbReference>
<dbReference type="Pfam" id="PF01370">
    <property type="entry name" value="Epimerase"/>
    <property type="match status" value="1"/>
</dbReference>
<dbReference type="AlphaFoldDB" id="A0A1A8XI10"/>
<dbReference type="STRING" id="1860102.ACCAA_1070012"/>
<proteinExistence type="predicted"/>